<proteinExistence type="predicted"/>
<dbReference type="AlphaFoldDB" id="A0AAE8SKN6"/>
<name>A0AAE8SKN6_9HYPO</name>
<dbReference type="EMBL" id="ONZP01000290">
    <property type="protein sequence ID" value="SPJ79987.1"/>
    <property type="molecule type" value="Genomic_DNA"/>
</dbReference>
<gene>
    <name evidence="1" type="ORF">FTOL_08378</name>
</gene>
<evidence type="ECO:0000313" key="2">
    <source>
        <dbReference type="Proteomes" id="UP001187734"/>
    </source>
</evidence>
<keyword evidence="2" id="KW-1185">Reference proteome</keyword>
<dbReference type="Proteomes" id="UP001187734">
    <property type="component" value="Unassembled WGS sequence"/>
</dbReference>
<sequence length="66" mass="7240">MLPAATYTHVAPKVLPVILTVGGATVASRSLSHYNRQPVRAKPYQQSTPAQPRSKYFELVLESVFA</sequence>
<reference evidence="1" key="1">
    <citation type="submission" date="2018-03" db="EMBL/GenBank/DDBJ databases">
        <authorList>
            <person name="Guldener U."/>
        </authorList>
    </citation>
    <scope>NUCLEOTIDE SEQUENCE</scope>
</reference>
<organism evidence="1 2">
    <name type="scientific">Fusarium torulosum</name>
    <dbReference type="NCBI Taxonomy" id="33205"/>
    <lineage>
        <taxon>Eukaryota</taxon>
        <taxon>Fungi</taxon>
        <taxon>Dikarya</taxon>
        <taxon>Ascomycota</taxon>
        <taxon>Pezizomycotina</taxon>
        <taxon>Sordariomycetes</taxon>
        <taxon>Hypocreomycetidae</taxon>
        <taxon>Hypocreales</taxon>
        <taxon>Nectriaceae</taxon>
        <taxon>Fusarium</taxon>
    </lineage>
</organism>
<evidence type="ECO:0000313" key="1">
    <source>
        <dbReference type="EMBL" id="SPJ79987.1"/>
    </source>
</evidence>
<comment type="caution">
    <text evidence="1">The sequence shown here is derived from an EMBL/GenBank/DDBJ whole genome shotgun (WGS) entry which is preliminary data.</text>
</comment>
<protein>
    <submittedName>
        <fullName evidence="1">Uncharacterized protein</fullName>
    </submittedName>
</protein>
<accession>A0AAE8SKN6</accession>